<feature type="region of interest" description="Disordered" evidence="1">
    <location>
        <begin position="109"/>
        <end position="135"/>
    </location>
</feature>
<name>A0A9P0F4S0_BEMTA</name>
<accession>A0A9P0F4S0</accession>
<feature type="compositionally biased region" description="Basic residues" evidence="1">
    <location>
        <begin position="121"/>
        <end position="135"/>
    </location>
</feature>
<dbReference type="EMBL" id="OU963867">
    <property type="protein sequence ID" value="CAH0391976.1"/>
    <property type="molecule type" value="Genomic_DNA"/>
</dbReference>
<reference evidence="2" key="1">
    <citation type="submission" date="2021-12" db="EMBL/GenBank/DDBJ databases">
        <authorList>
            <person name="King R."/>
        </authorList>
    </citation>
    <scope>NUCLEOTIDE SEQUENCE</scope>
</reference>
<evidence type="ECO:0000256" key="1">
    <source>
        <dbReference type="SAM" id="MobiDB-lite"/>
    </source>
</evidence>
<protein>
    <submittedName>
        <fullName evidence="2">Uncharacterized protein</fullName>
    </submittedName>
</protein>
<dbReference type="KEGG" id="btab:109034427"/>
<gene>
    <name evidence="2" type="ORF">BEMITA_LOCUS10541</name>
</gene>
<organism evidence="2 3">
    <name type="scientific">Bemisia tabaci</name>
    <name type="common">Sweetpotato whitefly</name>
    <name type="synonym">Aleurodes tabaci</name>
    <dbReference type="NCBI Taxonomy" id="7038"/>
    <lineage>
        <taxon>Eukaryota</taxon>
        <taxon>Metazoa</taxon>
        <taxon>Ecdysozoa</taxon>
        <taxon>Arthropoda</taxon>
        <taxon>Hexapoda</taxon>
        <taxon>Insecta</taxon>
        <taxon>Pterygota</taxon>
        <taxon>Neoptera</taxon>
        <taxon>Paraneoptera</taxon>
        <taxon>Hemiptera</taxon>
        <taxon>Sternorrhyncha</taxon>
        <taxon>Aleyrodoidea</taxon>
        <taxon>Aleyrodidae</taxon>
        <taxon>Aleyrodinae</taxon>
        <taxon>Bemisia</taxon>
    </lineage>
</organism>
<proteinExistence type="predicted"/>
<evidence type="ECO:0000313" key="2">
    <source>
        <dbReference type="EMBL" id="CAH0391976.1"/>
    </source>
</evidence>
<dbReference type="AlphaFoldDB" id="A0A9P0F4S0"/>
<evidence type="ECO:0000313" key="3">
    <source>
        <dbReference type="Proteomes" id="UP001152759"/>
    </source>
</evidence>
<sequence>MSSETTENLPNRWAQEFRERLEYLSHSRLEEAREASPEEQFVHLLSVISEMQALFIQVAMQIQEYTWRKIMESRRLTMLRIQERRIAAFHAFNQIMLNLSLNFPPPVPPSHSFAEASSPNKRTKTRSGRRRPLKRLVARRRILFPDDDNVTQETSSHSSTKT</sequence>
<dbReference type="Proteomes" id="UP001152759">
    <property type="component" value="Chromosome 6"/>
</dbReference>
<keyword evidence="3" id="KW-1185">Reference proteome</keyword>